<evidence type="ECO:0000256" key="3">
    <source>
        <dbReference type="ARBA" id="ARBA00023163"/>
    </source>
</evidence>
<dbReference type="EMBL" id="WBZB01000014">
    <property type="protein sequence ID" value="KAB3531092.1"/>
    <property type="molecule type" value="Genomic_DNA"/>
</dbReference>
<feature type="domain" description="HTH lacI-type" evidence="4">
    <location>
        <begin position="1"/>
        <end position="55"/>
    </location>
</feature>
<accession>A0A833HQH9</accession>
<sequence length="346" mass="38887">MNIKDIAAAAGVAVSTVSRVINNHPDVNEATRKKVLEIIEDLNYVPNNSARNLKRIVSNNIGIFVKGIYNPYFAKMIQEIGQGINSIGYSIITHYNPDDANDSAAIIEFIKEKRLRALVCLGGEFEDLTDDLLKEVEVPILFISSIVSSSIDESLYSSFAIDNISAAYEAVNYLCRLGHSKIGIITSGSNDNRIGGLRFRGYLKALEVNEITYHPDYLEYGLYTFEEAYRAMNKLLDKKLELTAIFAISDIMAIGAAKAILDRGLRIPEDISVMGFDDIDYSAYFHPSITTVNQMEGEIIHRSVILLKDLINKEGNHQHVRIPTKIIDRQSCRQIRRFKKSEDLLF</sequence>
<dbReference type="InterPro" id="IPR046335">
    <property type="entry name" value="LacI/GalR-like_sensor"/>
</dbReference>
<dbReference type="PRINTS" id="PR00036">
    <property type="entry name" value="HTHLACI"/>
</dbReference>
<evidence type="ECO:0000313" key="5">
    <source>
        <dbReference type="EMBL" id="KAB3531092.1"/>
    </source>
</evidence>
<dbReference type="PANTHER" id="PTHR30146">
    <property type="entry name" value="LACI-RELATED TRANSCRIPTIONAL REPRESSOR"/>
    <property type="match status" value="1"/>
</dbReference>
<dbReference type="Pfam" id="PF13377">
    <property type="entry name" value="Peripla_BP_3"/>
    <property type="match status" value="1"/>
</dbReference>
<keyword evidence="1" id="KW-0805">Transcription regulation</keyword>
<dbReference type="GO" id="GO:0003700">
    <property type="term" value="F:DNA-binding transcription factor activity"/>
    <property type="evidence" value="ECO:0007669"/>
    <property type="project" value="TreeGrafter"/>
</dbReference>
<dbReference type="Proteomes" id="UP000465601">
    <property type="component" value="Unassembled WGS sequence"/>
</dbReference>
<dbReference type="PANTHER" id="PTHR30146:SF109">
    <property type="entry name" value="HTH-TYPE TRANSCRIPTIONAL REGULATOR GALS"/>
    <property type="match status" value="1"/>
</dbReference>
<name>A0A833HQH9_9FIRM</name>
<dbReference type="SUPFAM" id="SSF47413">
    <property type="entry name" value="lambda repressor-like DNA-binding domains"/>
    <property type="match status" value="1"/>
</dbReference>
<evidence type="ECO:0000256" key="1">
    <source>
        <dbReference type="ARBA" id="ARBA00023015"/>
    </source>
</evidence>
<dbReference type="Gene3D" id="3.40.50.2300">
    <property type="match status" value="2"/>
</dbReference>
<dbReference type="RefSeq" id="WP_151865371.1">
    <property type="nucleotide sequence ID" value="NZ_WBZB01000014.1"/>
</dbReference>
<comment type="caution">
    <text evidence="5">The sequence shown here is derived from an EMBL/GenBank/DDBJ whole genome shotgun (WGS) entry which is preliminary data.</text>
</comment>
<proteinExistence type="predicted"/>
<evidence type="ECO:0000313" key="6">
    <source>
        <dbReference type="Proteomes" id="UP000465601"/>
    </source>
</evidence>
<evidence type="ECO:0000256" key="2">
    <source>
        <dbReference type="ARBA" id="ARBA00023125"/>
    </source>
</evidence>
<protein>
    <submittedName>
        <fullName evidence="5">LacI family transcriptional regulator</fullName>
    </submittedName>
</protein>
<dbReference type="InterPro" id="IPR000843">
    <property type="entry name" value="HTH_LacI"/>
</dbReference>
<dbReference type="PROSITE" id="PS50932">
    <property type="entry name" value="HTH_LACI_2"/>
    <property type="match status" value="1"/>
</dbReference>
<keyword evidence="3" id="KW-0804">Transcription</keyword>
<dbReference type="GO" id="GO:0000976">
    <property type="term" value="F:transcription cis-regulatory region binding"/>
    <property type="evidence" value="ECO:0007669"/>
    <property type="project" value="TreeGrafter"/>
</dbReference>
<reference evidence="5 6" key="1">
    <citation type="submission" date="2019-10" db="EMBL/GenBank/DDBJ databases">
        <title>Alkaliphilus serpentinus sp. nov. and Alkaliphilus pronyensis sp. nov., two novel anaerobic alkaliphilic species isolated from the serpentinized-hosted hydrothermal field of the Prony Bay (New Caledonia).</title>
        <authorList>
            <person name="Postec A."/>
        </authorList>
    </citation>
    <scope>NUCLEOTIDE SEQUENCE [LARGE SCALE GENOMIC DNA]</scope>
    <source>
        <strain evidence="5 6">LacT</strain>
    </source>
</reference>
<evidence type="ECO:0000259" key="4">
    <source>
        <dbReference type="PROSITE" id="PS50932"/>
    </source>
</evidence>
<dbReference type="AlphaFoldDB" id="A0A833HQH9"/>
<dbReference type="InterPro" id="IPR010982">
    <property type="entry name" value="Lambda_DNA-bd_dom_sf"/>
</dbReference>
<dbReference type="Pfam" id="PF00356">
    <property type="entry name" value="LacI"/>
    <property type="match status" value="1"/>
</dbReference>
<dbReference type="OrthoDB" id="9775106at2"/>
<dbReference type="CDD" id="cd01392">
    <property type="entry name" value="HTH_LacI"/>
    <property type="match status" value="1"/>
</dbReference>
<dbReference type="CDD" id="cd06267">
    <property type="entry name" value="PBP1_LacI_sugar_binding-like"/>
    <property type="match status" value="1"/>
</dbReference>
<organism evidence="5 6">
    <name type="scientific">Alkaliphilus serpentinus</name>
    <dbReference type="NCBI Taxonomy" id="1482731"/>
    <lineage>
        <taxon>Bacteria</taxon>
        <taxon>Bacillati</taxon>
        <taxon>Bacillota</taxon>
        <taxon>Clostridia</taxon>
        <taxon>Peptostreptococcales</taxon>
        <taxon>Natronincolaceae</taxon>
        <taxon>Alkaliphilus</taxon>
    </lineage>
</organism>
<keyword evidence="6" id="KW-1185">Reference proteome</keyword>
<dbReference type="SUPFAM" id="SSF53822">
    <property type="entry name" value="Periplasmic binding protein-like I"/>
    <property type="match status" value="1"/>
</dbReference>
<dbReference type="SMART" id="SM00354">
    <property type="entry name" value="HTH_LACI"/>
    <property type="match status" value="1"/>
</dbReference>
<dbReference type="Gene3D" id="1.10.260.40">
    <property type="entry name" value="lambda repressor-like DNA-binding domains"/>
    <property type="match status" value="1"/>
</dbReference>
<dbReference type="InterPro" id="IPR028082">
    <property type="entry name" value="Peripla_BP_I"/>
</dbReference>
<gene>
    <name evidence="5" type="ORF">F8153_05505</name>
</gene>
<keyword evidence="2" id="KW-0238">DNA-binding</keyword>